<dbReference type="AlphaFoldDB" id="A0A6N7IXA4"/>
<evidence type="ECO:0000256" key="1">
    <source>
        <dbReference type="SAM" id="Phobius"/>
    </source>
</evidence>
<accession>A0A6N7IXA4</accession>
<reference evidence="2" key="1">
    <citation type="journal article" date="2020" name="Appl. Environ. Microbiol.">
        <title>Medium-Chain Fatty Acid Synthesis by 'Candidatus Weimeria bifida' gen. nov., sp. nov., and 'Candidatus Pseudoramibacter fermentans' sp. nov.</title>
        <authorList>
            <person name="Scarborough M.J."/>
            <person name="Myers K.S."/>
            <person name="Donohue T.J."/>
            <person name="Noguera D.R."/>
        </authorList>
    </citation>
    <scope>NUCLEOTIDE SEQUENCE</scope>
    <source>
        <strain evidence="2">LCO1.1</strain>
    </source>
</reference>
<dbReference type="Proteomes" id="UP000460257">
    <property type="component" value="Unassembled WGS sequence"/>
</dbReference>
<comment type="caution">
    <text evidence="2">The sequence shown here is derived from an EMBL/GenBank/DDBJ whole genome shotgun (WGS) entry which is preliminary data.</text>
</comment>
<feature type="transmembrane region" description="Helical" evidence="1">
    <location>
        <begin position="264"/>
        <end position="282"/>
    </location>
</feature>
<feature type="transmembrane region" description="Helical" evidence="1">
    <location>
        <begin position="23"/>
        <end position="43"/>
    </location>
</feature>
<keyword evidence="1" id="KW-0472">Membrane</keyword>
<keyword evidence="1" id="KW-1133">Transmembrane helix</keyword>
<evidence type="ECO:0000313" key="3">
    <source>
        <dbReference type="Proteomes" id="UP000460257"/>
    </source>
</evidence>
<feature type="transmembrane region" description="Helical" evidence="1">
    <location>
        <begin position="318"/>
        <end position="337"/>
    </location>
</feature>
<feature type="transmembrane region" description="Helical" evidence="1">
    <location>
        <begin position="104"/>
        <end position="128"/>
    </location>
</feature>
<keyword evidence="3" id="KW-1185">Reference proteome</keyword>
<feature type="transmembrane region" description="Helical" evidence="1">
    <location>
        <begin position="197"/>
        <end position="221"/>
    </location>
</feature>
<feature type="transmembrane region" description="Helical" evidence="1">
    <location>
        <begin position="227"/>
        <end position="244"/>
    </location>
</feature>
<evidence type="ECO:0000313" key="2">
    <source>
        <dbReference type="EMBL" id="MQN00954.1"/>
    </source>
</evidence>
<sequence>MMSENSSFSNFMTLQKNITKRRVWLVVLAFVTYILYDVCVFLLSFNQLGIRTKLAISLLGKNGFNPLITAVGSVLLAIEGFRWLSNRQMIDFYESQPFSKNAHFFGVFVNSAVILFLSHLAGTGLGLISAAAFKASSAAVVKDAFFCFAMDITIFLAIFSVSTLAVMLTGNLTVSVFAAIVLLLYEPVFKFALNTCFTYIPAYVGPGIPYNGIFSPVLTVINHTGDIYNIICAAVCLTLAFFLYRIRKNEDAGKAVPYKTVRIIVKIAIVLIASMLTGLMFISDDSDSLRSEVIAVIISAVVVGAVLEAIYNSDVRKAFKGFGCTVLGGFLAIAIIMSCRLDLFGYSRWIPAKEDVASASILTTDNVKVKLSDIDTVNALLKAGEENKDETESMFELTISYQMKNGRKERRKVYIPKSAKNLMKRIVSSDDFKKGYFKVYNDADIEKNLSRVSISYRNFEDGAKERFANSSDIYNDLKAAYIRDIADYDFDTAAYKMEIGEISIIRSDDSKERNYYYVLPVYKSFTNTVKFLKAHDMYVSPGKLTDETGNYGPFYVFPKKISY</sequence>
<feature type="transmembrane region" description="Helical" evidence="1">
    <location>
        <begin position="64"/>
        <end position="84"/>
    </location>
</feature>
<dbReference type="EMBL" id="VOGC01000002">
    <property type="protein sequence ID" value="MQN00954.1"/>
    <property type="molecule type" value="Genomic_DNA"/>
</dbReference>
<gene>
    <name evidence="2" type="ORF">FRC54_03030</name>
</gene>
<proteinExistence type="predicted"/>
<protein>
    <submittedName>
        <fullName evidence="2">Uncharacterized protein</fullName>
    </submittedName>
</protein>
<organism evidence="2 3">
    <name type="scientific">Candidatus Weimeria bifida</name>
    <dbReference type="NCBI Taxonomy" id="2599074"/>
    <lineage>
        <taxon>Bacteria</taxon>
        <taxon>Bacillati</taxon>
        <taxon>Bacillota</taxon>
        <taxon>Clostridia</taxon>
        <taxon>Lachnospirales</taxon>
        <taxon>Lachnospiraceae</taxon>
        <taxon>Candidatus Weimeria</taxon>
    </lineage>
</organism>
<name>A0A6N7IXA4_9FIRM</name>
<feature type="transmembrane region" description="Helical" evidence="1">
    <location>
        <begin position="294"/>
        <end position="311"/>
    </location>
</feature>
<feature type="transmembrane region" description="Helical" evidence="1">
    <location>
        <begin position="165"/>
        <end position="185"/>
    </location>
</feature>
<keyword evidence="1" id="KW-0812">Transmembrane</keyword>